<evidence type="ECO:0000259" key="3">
    <source>
        <dbReference type="Pfam" id="PF25954"/>
    </source>
</evidence>
<dbReference type="Gene3D" id="2.40.420.20">
    <property type="match status" value="1"/>
</dbReference>
<dbReference type="Gene3D" id="2.40.50.100">
    <property type="match status" value="1"/>
</dbReference>
<dbReference type="PROSITE" id="PS51257">
    <property type="entry name" value="PROKAR_LIPOPROTEIN"/>
    <property type="match status" value="1"/>
</dbReference>
<dbReference type="InterPro" id="IPR058625">
    <property type="entry name" value="MdtA-like_BSH"/>
</dbReference>
<dbReference type="NCBIfam" id="TIGR01730">
    <property type="entry name" value="RND_mfp"/>
    <property type="match status" value="1"/>
</dbReference>
<feature type="domain" description="Multidrug resistance protein MdtA-like barrel-sandwich hybrid" evidence="2">
    <location>
        <begin position="54"/>
        <end position="260"/>
    </location>
</feature>
<feature type="domain" description="CusB-like beta-barrel" evidence="3">
    <location>
        <begin position="273"/>
        <end position="339"/>
    </location>
</feature>
<dbReference type="InterPro" id="IPR058792">
    <property type="entry name" value="Beta-barrel_RND_2"/>
</dbReference>
<dbReference type="Gene3D" id="2.40.30.170">
    <property type="match status" value="1"/>
</dbReference>
<dbReference type="AlphaFoldDB" id="A0A644WQW4"/>
<sequence length="418" mass="43702">MKRFGALFLIPVMLLTLASCSPEGSAVNVTASKVKSDSLISSATYSACLQAVQEVTVVPKVSSTITNVNFKVGDKVNAGDVLFTLDSSDIQNKYNQAKAAYDIAEINLTNTKNGNAASALLKLQQAVDAAQLGLNSSTIARDAAKDNYDKVSYMESIGEASSFELQQAENTMNTTQCALDNATQALEAAQETLRINQNVLIPESIAAAEKQVESAKAALDTAQSALDDTMVTSPIAGVISVLNATAGEIASAQTANATIIDPSAMELVISVTGGDVLKLQNGMSVRVTLNDVLKDYTGTITTISPSADAATGLFKVTIEIDNTAGELRAGMLATAGFDDAGQTPALYIPQQSVQEENGAFYVYKVDGDTAQKTQVTLGTQKNLYVEVTSGLAAEDIVIVDGADKVSENSAINVIKSID</sequence>
<dbReference type="Pfam" id="PF25917">
    <property type="entry name" value="BSH_RND"/>
    <property type="match status" value="1"/>
</dbReference>
<gene>
    <name evidence="5" type="primary">macA_16</name>
    <name evidence="5" type="ORF">SDC9_52574</name>
</gene>
<evidence type="ECO:0000256" key="1">
    <source>
        <dbReference type="SAM" id="Coils"/>
    </source>
</evidence>
<comment type="caution">
    <text evidence="5">The sequence shown here is derived from an EMBL/GenBank/DDBJ whole genome shotgun (WGS) entry which is preliminary data.</text>
</comment>
<reference evidence="5" key="1">
    <citation type="submission" date="2019-08" db="EMBL/GenBank/DDBJ databases">
        <authorList>
            <person name="Kucharzyk K."/>
            <person name="Murdoch R.W."/>
            <person name="Higgins S."/>
            <person name="Loffler F."/>
        </authorList>
    </citation>
    <scope>NUCLEOTIDE SEQUENCE</scope>
</reference>
<dbReference type="Pfam" id="PF25954">
    <property type="entry name" value="Beta-barrel_RND_2"/>
    <property type="match status" value="1"/>
</dbReference>
<proteinExistence type="predicted"/>
<keyword evidence="1" id="KW-0175">Coiled coil</keyword>
<dbReference type="InterPro" id="IPR058637">
    <property type="entry name" value="YknX-like_C"/>
</dbReference>
<dbReference type="GO" id="GO:0015562">
    <property type="term" value="F:efflux transmembrane transporter activity"/>
    <property type="evidence" value="ECO:0007669"/>
    <property type="project" value="TreeGrafter"/>
</dbReference>
<dbReference type="PANTHER" id="PTHR30469">
    <property type="entry name" value="MULTIDRUG RESISTANCE PROTEIN MDTA"/>
    <property type="match status" value="1"/>
</dbReference>
<dbReference type="Pfam" id="PF25989">
    <property type="entry name" value="YknX_C"/>
    <property type="match status" value="1"/>
</dbReference>
<evidence type="ECO:0000259" key="4">
    <source>
        <dbReference type="Pfam" id="PF25989"/>
    </source>
</evidence>
<protein>
    <submittedName>
        <fullName evidence="5">Macrolide export protein MacA</fullName>
    </submittedName>
</protein>
<name>A0A644WQW4_9ZZZZ</name>
<evidence type="ECO:0000313" key="5">
    <source>
        <dbReference type="EMBL" id="MPM06275.1"/>
    </source>
</evidence>
<feature type="domain" description="YknX-like C-terminal permuted SH3-like" evidence="4">
    <location>
        <begin position="346"/>
        <end position="412"/>
    </location>
</feature>
<dbReference type="SUPFAM" id="SSF111369">
    <property type="entry name" value="HlyD-like secretion proteins"/>
    <property type="match status" value="2"/>
</dbReference>
<evidence type="ECO:0000259" key="2">
    <source>
        <dbReference type="Pfam" id="PF25917"/>
    </source>
</evidence>
<feature type="coiled-coil region" evidence="1">
    <location>
        <begin position="165"/>
        <end position="225"/>
    </location>
</feature>
<dbReference type="EMBL" id="VSSQ01001214">
    <property type="protein sequence ID" value="MPM06275.1"/>
    <property type="molecule type" value="Genomic_DNA"/>
</dbReference>
<dbReference type="InterPro" id="IPR006143">
    <property type="entry name" value="RND_pump_MFP"/>
</dbReference>
<organism evidence="5">
    <name type="scientific">bioreactor metagenome</name>
    <dbReference type="NCBI Taxonomy" id="1076179"/>
    <lineage>
        <taxon>unclassified sequences</taxon>
        <taxon>metagenomes</taxon>
        <taxon>ecological metagenomes</taxon>
    </lineage>
</organism>
<dbReference type="GO" id="GO:1990281">
    <property type="term" value="C:efflux pump complex"/>
    <property type="evidence" value="ECO:0007669"/>
    <property type="project" value="TreeGrafter"/>
</dbReference>
<accession>A0A644WQW4</accession>